<accession>A0A9P0GYM3</accession>
<feature type="region of interest" description="Disordered" evidence="2">
    <location>
        <begin position="744"/>
        <end position="785"/>
    </location>
</feature>
<feature type="region of interest" description="Disordered" evidence="2">
    <location>
        <begin position="456"/>
        <end position="492"/>
    </location>
</feature>
<evidence type="ECO:0000256" key="2">
    <source>
        <dbReference type="SAM" id="MobiDB-lite"/>
    </source>
</evidence>
<feature type="region of interest" description="Disordered" evidence="2">
    <location>
        <begin position="386"/>
        <end position="418"/>
    </location>
</feature>
<name>A0A9P0GYM3_CHRIL</name>
<feature type="region of interest" description="Disordered" evidence="2">
    <location>
        <begin position="1361"/>
        <end position="1388"/>
    </location>
</feature>
<feature type="compositionally biased region" description="Polar residues" evidence="2">
    <location>
        <begin position="693"/>
        <end position="702"/>
    </location>
</feature>
<feature type="compositionally biased region" description="Polar residues" evidence="2">
    <location>
        <begin position="764"/>
        <end position="773"/>
    </location>
</feature>
<feature type="compositionally biased region" description="Polar residues" evidence="2">
    <location>
        <begin position="986"/>
        <end position="995"/>
    </location>
</feature>
<dbReference type="OrthoDB" id="7417113at2759"/>
<keyword evidence="4" id="KW-1185">Reference proteome</keyword>
<feature type="region of interest" description="Disordered" evidence="2">
    <location>
        <begin position="893"/>
        <end position="933"/>
    </location>
</feature>
<sequence length="2830" mass="315284">MSSSTGYILDLNQMRKSQKNNVVDVQRHTIESLSNTNQKKKCKCSENHKSSPETDGYIIDLQQNSNLSKNASQGYTIEPRTNTSCHKCCVCKKPSKVTSETSGYILELSQYKEKNATESFNKKNNCKCSEGHKKPSETAGCIVDLGHLKQELPTKTHKLSKNIFGIQKGTIELKKSCGCSVICNKQSSSEAKSLSRGYVMELDQYKKSCACRKSSQMTSEPPGGYTVDLSQYKQNQGQDQNKTCKCNQDKKQSDSFIGRQLSNTLKTGGRNTSEIKTNCQTNCDCQKPSKTTSEPPGYILELDQYKKEQGKNQGDSCNCDQGKKKSSGSATQLSNIPKNLSKTSTEIKTNTNCHKSCVCKKPSKLISDPPGYILELDQYKKEQGKSQGDSCNCGQGKKTPPSSATQLSNKPKDLSKTSTEIKTNTKCCACPKPSKHASEPPGYILELDQYKKKQEKSQGDSCNCGQGKKTPPSSATQLSNKPKDLSKTSTEIKTNTNCHKSCVCKKPSKLISDPPGYILELDQYKKEQGKSQGDSCNCGQGKKTPPSSATQLSNKPKDLSKTSTEIKTNTNCHKSCVCKKPSKLISDPPGYILELDQYKKEQGKSQGDSCNCGQGKKTPPSSATQLSNKPKDLSKTSTEIKTNTNCHKSCVCKKPSKLISDPPGYILELDQYKKEQGKSQGDSCKCGQGKKTPPSSATQLSNKPKDLSKTSTEIKTNTKCCACPKPSKHASEPPGYILELDQYKKKQGKSQGDSCNCGQGKKTPPSSATQLSNKPKDLSKTSTEIKTNTNCHKSCVCKKPSKLISDPPGYILELDQYKKEQGKSQGDSCKCGQGKKTPPSSATQLSNKPKDLSKTSTEIKTNTNCHKSCVCKKPSKLISDPPGYILELDQYKKEQGKSQGDSCNCGQGKKTPPSSATQLSNKPKDLSKTSTEIKTNTNCHKSCVCKKPSKLISDPPGYILELDQYKKEQGKSQGDSCKCGQGKKTPPSSATQLSNKPKDLSKTSTEIKTNTNCHKSCVCKKPSKLISDPPGYILELDQYKKEQGKSQGDSCKCGQGKKTPPSSATQLSNKPKDLSKTSTEIKTNTSCQKCCACPKPSKLTSEPPGYILELDQYKQDRARNKDKKCKCSDPNKKMSELSGYIVDLQEYKQKPTNKAHVISKNIFEVQRNTIETQIKGDQKKKCTCGDSQNRSSRGYVLDLQQYRQTQPKNNCSCNDHESAKKRSNSAGYIVDLKQYKQKARENTQSETCHCKKSNMKTFEPITCCVGDTELKENKIKTPTNTATMSNSTCNCQVSEPSRSNFKKIPGPTKNALEVCKNIYGLQLDYKKSENDDEMCNCNQTQTNKIDIPKFTKVSLNDTKETCNCEQTSPSSSTTKDRELNTQTPYKQASSEIQKLKNTYLPPRYTLDYPKTYEHSATEDQPVHCHTEAAGTAKWSAQVMDSPCTDFQNSSSHKQENICGKAHKLTKHEIFKRIQEAYKACSCKVCECIIGNSSFSKQSKDICNCKPCECNDCISYLDKMNHEPPAKQLSTTHEGNCSCIRCDKRHCKGVDQQQTCDCKPCDCVKCTHLTQPCDCDPCQCVVCQRRKKLHKQRTLVVAPVGQSVQRVSCTCSPCECIECGGFPATSRVTNETSTATNRHAQCRCEICLNEHCENSAVNFCRCESQKGVINKPVAKGSHDYDIRTASVVLKRQKIKDKIKLSSRHDTVAMFAAVPYAFPTHSAKSIPSVTKTYSCEKCECVSCDCKENGINSNKPSQLFTLNNLPTLSKHAINSHFKTNSPQNYNCANFENKTCDDSLEQKTNCMSNVCDCINCAEESKVTKYTLNDSKGQCIDNEIKIISGMGHTYQCSKYIYEESYRDDCRSNQIVHPIQRGEILSPTSHRSEVKNQKFEKQCHETPIHSNECETLNCNTSMPCQEMNRTNPLPINNYTDIKISGSSFSGYSSLETSPKTSCHIGFGGVAPFLQSKNKSWESSCNSSGHDYPDYLIQFPKSTVETCLKDVMKLNMDRTITIDKFNIIPKKGSVQYQANSMSNELMSGVDYILTPSHGSNIMNSCDCKTVTAKCTESINQYHDVLDCNHYAYTPWDTDVVESTSCNCKFEIQKSNRPGNFENVQTSELSHHNYSECIEDNTSITVTECETKTETRKCFHILQKFSDVHVACKMLQCNPSEHKSANNLFQIENEEYYTRKSSNPISEGIFVGDVETSNNDEIYTRVQKSLKEAKEYSAQLKQLLDMYEKANKEFESVTDKLKIPQVSVSKDAVLEENEIQKMFVKEEGFIEIEHELQERPLEARSVKEVLTCSSILQESIKPEKTFAECENNFNTISEKMGQTELITSSDYETCNLSIGECDPKNKLNTANENQTFVGNETALINEIDNNSNNSLYPNKSIDAEPRDKDSIHDIKSLSTDYQRIRKKDRTNAKHYRKYSKLLKRTIIISKRISLNNSNLNTSPNTIVKYCVTEGTSAVELNTNVNNDKNHSIPVKNYSDKESSDSSEDECVRKYRENVILKKLNSVFGSEEVSVSASTDTYGIERDILSLNESGNSLMAQEFEEAKPWPILKKNYFSSKQNAKNNGVCIFPSLELQIKQAVQSISLQTSSTFTSTNKSVAYHANKALEQLQDEVKKLLDTPILQPQTASICGYNTKESFNVQPENKLELELNETPEESVPSTLKDVESVDKEARCSFTREAVESLIKDLHDLSMTRSFETGTEVLQKTTVVNEKNDNTPKIITPKCSCEALKVGFLYVRRVSDHTVLVKWNVPRKLDKVHGYELLVDGRAVQKIFSPTKSMAVVTCLPHTDKVLLTIRTITSSVFVTGHYPATTIIYQPRVK</sequence>
<feature type="compositionally biased region" description="Polar residues" evidence="2">
    <location>
        <begin position="471"/>
        <end position="480"/>
    </location>
</feature>
<evidence type="ECO:0000313" key="4">
    <source>
        <dbReference type="Proteomes" id="UP001154114"/>
    </source>
</evidence>
<feature type="region of interest" description="Disordered" evidence="2">
    <location>
        <begin position="313"/>
        <end position="341"/>
    </location>
</feature>
<evidence type="ECO:0000256" key="1">
    <source>
        <dbReference type="SAM" id="Coils"/>
    </source>
</evidence>
<keyword evidence="1" id="KW-0175">Coiled coil</keyword>
<feature type="compositionally biased region" description="Polar residues" evidence="2">
    <location>
        <begin position="400"/>
        <end position="409"/>
    </location>
</feature>
<feature type="compositionally biased region" description="Polar residues" evidence="2">
    <location>
        <begin position="912"/>
        <end position="921"/>
    </location>
</feature>
<feature type="coiled-coil region" evidence="1">
    <location>
        <begin position="2214"/>
        <end position="2248"/>
    </location>
</feature>
<comment type="caution">
    <text evidence="3">The sequence shown here is derived from an EMBL/GenBank/DDBJ whole genome shotgun (WGS) entry which is preliminary data.</text>
</comment>
<reference evidence="3" key="1">
    <citation type="submission" date="2021-12" db="EMBL/GenBank/DDBJ databases">
        <authorList>
            <person name="King R."/>
        </authorList>
    </citation>
    <scope>NUCLEOTIDE SEQUENCE</scope>
</reference>
<feature type="compositionally biased region" description="Basic and acidic residues" evidence="2">
    <location>
        <begin position="2485"/>
        <end position="2496"/>
    </location>
</feature>
<feature type="region of interest" description="Disordered" evidence="2">
    <location>
        <begin position="526"/>
        <end position="566"/>
    </location>
</feature>
<feature type="compositionally biased region" description="Polar residues" evidence="2">
    <location>
        <begin position="619"/>
        <end position="628"/>
    </location>
</feature>
<protein>
    <submittedName>
        <fullName evidence="3">Uncharacterized protein</fullName>
    </submittedName>
</protein>
<feature type="compositionally biased region" description="Polar residues" evidence="2">
    <location>
        <begin position="327"/>
        <end position="341"/>
    </location>
</feature>
<evidence type="ECO:0000313" key="3">
    <source>
        <dbReference type="EMBL" id="CAH1286814.1"/>
    </source>
</evidence>
<feature type="compositionally biased region" description="Polar residues" evidence="2">
    <location>
        <begin position="838"/>
        <end position="847"/>
    </location>
</feature>
<feature type="region of interest" description="Disordered" evidence="2">
    <location>
        <begin position="2475"/>
        <end position="2496"/>
    </location>
</feature>
<feature type="compositionally biased region" description="Polar residues" evidence="2">
    <location>
        <begin position="1060"/>
        <end position="1069"/>
    </location>
</feature>
<feature type="compositionally biased region" description="Polar residues" evidence="2">
    <location>
        <begin position="545"/>
        <end position="554"/>
    </location>
</feature>
<gene>
    <name evidence="3" type="ORF">CINC_LOCUS13</name>
</gene>
<feature type="region of interest" description="Disordered" evidence="2">
    <location>
        <begin position="600"/>
        <end position="640"/>
    </location>
</feature>
<feature type="region of interest" description="Disordered" evidence="2">
    <location>
        <begin position="971"/>
        <end position="1007"/>
    </location>
</feature>
<proteinExistence type="predicted"/>
<feature type="compositionally biased region" description="Polar residues" evidence="2">
    <location>
        <begin position="1363"/>
        <end position="1373"/>
    </location>
</feature>
<feature type="region of interest" description="Disordered" evidence="2">
    <location>
        <begin position="1045"/>
        <end position="1078"/>
    </location>
</feature>
<feature type="region of interest" description="Disordered" evidence="2">
    <location>
        <begin position="822"/>
        <end position="859"/>
    </location>
</feature>
<dbReference type="Proteomes" id="UP001154114">
    <property type="component" value="Unassembled WGS sequence"/>
</dbReference>
<organism evidence="3 4">
    <name type="scientific">Chrysodeixis includens</name>
    <name type="common">Soybean looper</name>
    <name type="synonym">Pseudoplusia includens</name>
    <dbReference type="NCBI Taxonomy" id="689277"/>
    <lineage>
        <taxon>Eukaryota</taxon>
        <taxon>Metazoa</taxon>
        <taxon>Ecdysozoa</taxon>
        <taxon>Arthropoda</taxon>
        <taxon>Hexapoda</taxon>
        <taxon>Insecta</taxon>
        <taxon>Pterygota</taxon>
        <taxon>Neoptera</taxon>
        <taxon>Endopterygota</taxon>
        <taxon>Lepidoptera</taxon>
        <taxon>Glossata</taxon>
        <taxon>Ditrysia</taxon>
        <taxon>Noctuoidea</taxon>
        <taxon>Noctuidae</taxon>
        <taxon>Plusiinae</taxon>
        <taxon>Chrysodeixis</taxon>
    </lineage>
</organism>
<feature type="region of interest" description="Disordered" evidence="2">
    <location>
        <begin position="672"/>
        <end position="713"/>
    </location>
</feature>
<dbReference type="EMBL" id="CAJCES030000003">
    <property type="protein sequence ID" value="CAH1286814.1"/>
    <property type="molecule type" value="Genomic_DNA"/>
</dbReference>